<dbReference type="Proteomes" id="UP000236333">
    <property type="component" value="Unassembled WGS sequence"/>
</dbReference>
<evidence type="ECO:0000256" key="1">
    <source>
        <dbReference type="SAM" id="MobiDB-lite"/>
    </source>
</evidence>
<feature type="region of interest" description="Disordered" evidence="1">
    <location>
        <begin position="185"/>
        <end position="221"/>
    </location>
</feature>
<evidence type="ECO:0000313" key="2">
    <source>
        <dbReference type="EMBL" id="PNH00518.1"/>
    </source>
</evidence>
<name>A0A2J7ZJS0_9CHLO</name>
<accession>A0A2J7ZJS0</accession>
<comment type="caution">
    <text evidence="2">The sequence shown here is derived from an EMBL/GenBank/DDBJ whole genome shotgun (WGS) entry which is preliminary data.</text>
</comment>
<dbReference type="AlphaFoldDB" id="A0A2J7ZJS0"/>
<reference evidence="2 3" key="1">
    <citation type="journal article" date="2017" name="Mol. Biol. Evol.">
        <title>The 4-celled Tetrabaena socialis nuclear genome reveals the essential components for genetic control of cell number at the origin of multicellularity in the volvocine lineage.</title>
        <authorList>
            <person name="Featherston J."/>
            <person name="Arakaki Y."/>
            <person name="Hanschen E.R."/>
            <person name="Ferris P.J."/>
            <person name="Michod R.E."/>
            <person name="Olson B.J.S.C."/>
            <person name="Nozaki H."/>
            <person name="Durand P.M."/>
        </authorList>
    </citation>
    <scope>NUCLEOTIDE SEQUENCE [LARGE SCALE GENOMIC DNA]</scope>
    <source>
        <strain evidence="2 3">NIES-571</strain>
    </source>
</reference>
<keyword evidence="3" id="KW-1185">Reference proteome</keyword>
<feature type="compositionally biased region" description="Basic and acidic residues" evidence="1">
    <location>
        <begin position="193"/>
        <end position="202"/>
    </location>
</feature>
<gene>
    <name evidence="2" type="ORF">TSOC_013655</name>
</gene>
<dbReference type="OrthoDB" id="2096280at2759"/>
<dbReference type="EMBL" id="PGGS01001339">
    <property type="protein sequence ID" value="PNH00518.1"/>
    <property type="molecule type" value="Genomic_DNA"/>
</dbReference>
<evidence type="ECO:0008006" key="4">
    <source>
        <dbReference type="Google" id="ProtNLM"/>
    </source>
</evidence>
<feature type="region of interest" description="Disordered" evidence="1">
    <location>
        <begin position="50"/>
        <end position="75"/>
    </location>
</feature>
<proteinExistence type="predicted"/>
<protein>
    <recommendedName>
        <fullName evidence="4">Flagellar associated protein</fullName>
    </recommendedName>
</protein>
<feature type="region of interest" description="Disordered" evidence="1">
    <location>
        <begin position="1"/>
        <end position="28"/>
    </location>
</feature>
<feature type="region of interest" description="Disordered" evidence="1">
    <location>
        <begin position="143"/>
        <end position="169"/>
    </location>
</feature>
<organism evidence="2 3">
    <name type="scientific">Tetrabaena socialis</name>
    <dbReference type="NCBI Taxonomy" id="47790"/>
    <lineage>
        <taxon>Eukaryota</taxon>
        <taxon>Viridiplantae</taxon>
        <taxon>Chlorophyta</taxon>
        <taxon>core chlorophytes</taxon>
        <taxon>Chlorophyceae</taxon>
        <taxon>CS clade</taxon>
        <taxon>Chlamydomonadales</taxon>
        <taxon>Tetrabaenaceae</taxon>
        <taxon>Tetrabaena</taxon>
    </lineage>
</organism>
<sequence>MIRSSKREPLGGSYIRGHQIPGGLGTERPFGVAYDARGKDLARQAATVVFPTDRPSDDDPATHQQYVRSHADFLPGEQRRRDYNWDSAGIDPTAHRFGGVDKDPQRDGVRKALQPSLDPALQAPKVLPKLHEDYKATATDYLGRPKQLGTGNRTNLPPDHTFGVPSMRKGREPGVVQLLTGKYGQDEQAPDADLGKSLREGFRNQTKPGDQDRSFGVPTIRTDVRLPKLRSVASAQNYGNEPDAGQVLRPPLAADLGISDEQFVSLR</sequence>
<evidence type="ECO:0000313" key="3">
    <source>
        <dbReference type="Proteomes" id="UP000236333"/>
    </source>
</evidence>